<evidence type="ECO:0000313" key="4">
    <source>
        <dbReference type="EMBL" id="KAI0516676.1"/>
    </source>
</evidence>
<dbReference type="GO" id="GO:0036297">
    <property type="term" value="P:interstrand cross-link repair"/>
    <property type="evidence" value="ECO:0007669"/>
    <property type="project" value="InterPro"/>
</dbReference>
<dbReference type="AlphaFoldDB" id="A0A8T3BS55"/>
<dbReference type="InterPro" id="IPR043003">
    <property type="entry name" value="FANCL_d3_sf"/>
</dbReference>
<dbReference type="CDD" id="cd23831">
    <property type="entry name" value="DRWD-N_FANCL"/>
    <property type="match status" value="1"/>
</dbReference>
<accession>A0A8T3BS55</accession>
<evidence type="ECO:0000259" key="1">
    <source>
        <dbReference type="Pfam" id="PF11793"/>
    </source>
</evidence>
<dbReference type="InterPro" id="IPR044037">
    <property type="entry name" value="FANCL_d3"/>
</dbReference>
<proteinExistence type="predicted"/>
<evidence type="ECO:0008006" key="6">
    <source>
        <dbReference type="Google" id="ProtNLM"/>
    </source>
</evidence>
<dbReference type="EMBL" id="JAGYWB010000007">
    <property type="protein sequence ID" value="KAI0516676.1"/>
    <property type="molecule type" value="Genomic_DNA"/>
</dbReference>
<dbReference type="InterPro" id="IPR026848">
    <property type="entry name" value="Fancl"/>
</dbReference>
<feature type="domain" description="FANCL C-terminal" evidence="1">
    <location>
        <begin position="218"/>
        <end position="293"/>
    </location>
</feature>
<dbReference type="Gene3D" id="3.30.40.10">
    <property type="entry name" value="Zinc/RING finger domain, C3HC4 (zinc finger)"/>
    <property type="match status" value="1"/>
</dbReference>
<dbReference type="PANTHER" id="PTHR13206">
    <property type="entry name" value="UBIQUITIN LIGASE PROTEIN PHF9 FANCONI ANEMIA GROUP L PROTEIN"/>
    <property type="match status" value="1"/>
</dbReference>
<dbReference type="CDD" id="cd16490">
    <property type="entry name" value="RING-CH-C4HC3_FANCL"/>
    <property type="match status" value="1"/>
</dbReference>
<feature type="domain" description="FANCL UBC-like" evidence="2">
    <location>
        <begin position="23"/>
        <end position="111"/>
    </location>
</feature>
<evidence type="ECO:0000259" key="2">
    <source>
        <dbReference type="Pfam" id="PF18890"/>
    </source>
</evidence>
<comment type="caution">
    <text evidence="4">The sequence shown here is derived from an EMBL/GenBank/DDBJ whole genome shotgun (WGS) entry which is preliminary data.</text>
</comment>
<dbReference type="GO" id="GO:0043240">
    <property type="term" value="C:Fanconi anaemia nuclear complex"/>
    <property type="evidence" value="ECO:0007669"/>
    <property type="project" value="InterPro"/>
</dbReference>
<dbReference type="CDD" id="cd23832">
    <property type="entry name" value="DRWD-C_FANCL"/>
    <property type="match status" value="1"/>
</dbReference>
<organism evidence="4 5">
    <name type="scientific">Dendrobium nobile</name>
    <name type="common">Orchid</name>
    <dbReference type="NCBI Taxonomy" id="94219"/>
    <lineage>
        <taxon>Eukaryota</taxon>
        <taxon>Viridiplantae</taxon>
        <taxon>Streptophyta</taxon>
        <taxon>Embryophyta</taxon>
        <taxon>Tracheophyta</taxon>
        <taxon>Spermatophyta</taxon>
        <taxon>Magnoliopsida</taxon>
        <taxon>Liliopsida</taxon>
        <taxon>Asparagales</taxon>
        <taxon>Orchidaceae</taxon>
        <taxon>Epidendroideae</taxon>
        <taxon>Malaxideae</taxon>
        <taxon>Dendrobiinae</taxon>
        <taxon>Dendrobium</taxon>
    </lineage>
</organism>
<protein>
    <recommendedName>
        <fullName evidence="6">E3 ubiquitin-protein ligase FANCL</fullName>
    </recommendedName>
</protein>
<reference evidence="4" key="1">
    <citation type="journal article" date="2022" name="Front. Genet.">
        <title>Chromosome-Scale Assembly of the Dendrobium nobile Genome Provides Insights Into the Molecular Mechanism of the Biosynthesis of the Medicinal Active Ingredient of Dendrobium.</title>
        <authorList>
            <person name="Xu Q."/>
            <person name="Niu S.-C."/>
            <person name="Li K.-L."/>
            <person name="Zheng P.-J."/>
            <person name="Zhang X.-J."/>
            <person name="Jia Y."/>
            <person name="Liu Y."/>
            <person name="Niu Y.-X."/>
            <person name="Yu L.-H."/>
            <person name="Chen D.-F."/>
            <person name="Zhang G.-Q."/>
        </authorList>
    </citation>
    <scope>NUCLEOTIDE SEQUENCE</scope>
    <source>
        <tissue evidence="4">Leaf</tissue>
    </source>
</reference>
<dbReference type="OrthoDB" id="10263265at2759"/>
<evidence type="ECO:0000313" key="5">
    <source>
        <dbReference type="Proteomes" id="UP000829196"/>
    </source>
</evidence>
<dbReference type="Pfam" id="PF11793">
    <property type="entry name" value="FANCL_C"/>
    <property type="match status" value="1"/>
</dbReference>
<dbReference type="SMART" id="SM01197">
    <property type="entry name" value="FANCL_C"/>
    <property type="match status" value="1"/>
</dbReference>
<dbReference type="Proteomes" id="UP000829196">
    <property type="component" value="Unassembled WGS sequence"/>
</dbReference>
<name>A0A8T3BS55_DENNO</name>
<dbReference type="Gene3D" id="3.10.110.10">
    <property type="entry name" value="Ubiquitin Conjugating Enzyme"/>
    <property type="match status" value="1"/>
</dbReference>
<dbReference type="Pfam" id="PF18890">
    <property type="entry name" value="FANCL_d2"/>
    <property type="match status" value="1"/>
</dbReference>
<evidence type="ECO:0000259" key="3">
    <source>
        <dbReference type="Pfam" id="PF18891"/>
    </source>
</evidence>
<dbReference type="InterPro" id="IPR043898">
    <property type="entry name" value="FANCL_d2"/>
</dbReference>
<dbReference type="PANTHER" id="PTHR13206:SF0">
    <property type="entry name" value="E3 UBIQUITIN-PROTEIN LIGASE FANCL"/>
    <property type="match status" value="1"/>
</dbReference>
<dbReference type="SUPFAM" id="SSF57850">
    <property type="entry name" value="RING/U-box"/>
    <property type="match status" value="1"/>
</dbReference>
<dbReference type="Pfam" id="PF18891">
    <property type="entry name" value="FANCL_d3"/>
    <property type="match status" value="1"/>
</dbReference>
<dbReference type="GO" id="GO:0061630">
    <property type="term" value="F:ubiquitin protein ligase activity"/>
    <property type="evidence" value="ECO:0007669"/>
    <property type="project" value="TreeGrafter"/>
</dbReference>
<dbReference type="SMR" id="A0A8T3BS55"/>
<dbReference type="InterPro" id="IPR026850">
    <property type="entry name" value="FANCL_C"/>
</dbReference>
<keyword evidence="5" id="KW-1185">Reference proteome</keyword>
<feature type="domain" description="FANCL UBC-like" evidence="3">
    <location>
        <begin position="113"/>
        <end position="208"/>
    </location>
</feature>
<dbReference type="InterPro" id="IPR016135">
    <property type="entry name" value="UBQ-conjugating_enzyme/RWD"/>
</dbReference>
<dbReference type="GO" id="GO:0006513">
    <property type="term" value="P:protein monoubiquitination"/>
    <property type="evidence" value="ECO:0007669"/>
    <property type="project" value="TreeGrafter"/>
</dbReference>
<dbReference type="Gene3D" id="3.10.110.20">
    <property type="entry name" value="RWD domain-like"/>
    <property type="match status" value="1"/>
</dbReference>
<dbReference type="InterPro" id="IPR013083">
    <property type="entry name" value="Znf_RING/FYVE/PHD"/>
</dbReference>
<sequence>MMQGCLGSSIAKCRIQDSVPPPSLYHTVYAEIEEVGWEHLVHLEKDLSSLCFCILDENDRKHTLFIGLSQDYPKGLPSIAADVPFIFDLEWSVNSRLKDIVKQFKEHLLKLQEFWSTMENIDKSLCVVNPKLPSLASTYRQICIGNDCYMLLHMDARNPTSLPGYRLLGPESATETIRKKWKKNGRKWSNGRSFMENLAILLETTLPGPTKECKKIEEQIDCGICYAQYLPHDDELGGSSNEPDYECDNPCCSRAFHTICLRDWLRSITTTRQSFNVLFGNCPYCSDPVAVKSNSS</sequence>
<gene>
    <name evidence="4" type="ORF">KFK09_009353</name>
</gene>